<name>A0A6L8THC1_9FIRM</name>
<proteinExistence type="predicted"/>
<evidence type="ECO:0000313" key="4">
    <source>
        <dbReference type="Proteomes" id="UP000452293"/>
    </source>
</evidence>
<dbReference type="AlphaFoldDB" id="A0A6L8THC1"/>
<evidence type="ECO:0000313" key="3">
    <source>
        <dbReference type="EMBL" id="MZL76329.1"/>
    </source>
</evidence>
<dbReference type="EMBL" id="WWVT01000023">
    <property type="protein sequence ID" value="MZL63007.1"/>
    <property type="molecule type" value="Genomic_DNA"/>
</dbReference>
<protein>
    <submittedName>
        <fullName evidence="2">FeoB-associated Cys-rich membrane protein</fullName>
    </submittedName>
</protein>
<reference evidence="4 5" key="1">
    <citation type="journal article" date="2019" name="Nat. Med.">
        <title>A library of human gut bacterial isolates paired with longitudinal multiomics data enables mechanistic microbiome research.</title>
        <authorList>
            <person name="Poyet M."/>
            <person name="Groussin M."/>
            <person name="Gibbons S.M."/>
            <person name="Avila-Pacheco J."/>
            <person name="Jiang X."/>
            <person name="Kearney S.M."/>
            <person name="Perrotta A.R."/>
            <person name="Berdy B."/>
            <person name="Zhao S."/>
            <person name="Lieberman T.D."/>
            <person name="Swanson P.K."/>
            <person name="Smith M."/>
            <person name="Roesemann S."/>
            <person name="Alexander J.E."/>
            <person name="Rich S.A."/>
            <person name="Livny J."/>
            <person name="Vlamakis H."/>
            <person name="Clish C."/>
            <person name="Bullock K."/>
            <person name="Deik A."/>
            <person name="Scott J."/>
            <person name="Pierce K.A."/>
            <person name="Xavier R.J."/>
            <person name="Alm E.J."/>
        </authorList>
    </citation>
    <scope>NUCLEOTIDE SEQUENCE [LARGE SCALE GENOMIC DNA]</scope>
    <source>
        <strain evidence="3 4">BIOML-A1</strain>
        <strain evidence="2 5">BIOML-A4</strain>
    </source>
</reference>
<evidence type="ECO:0000313" key="5">
    <source>
        <dbReference type="Proteomes" id="UP000473323"/>
    </source>
</evidence>
<feature type="transmembrane region" description="Helical" evidence="1">
    <location>
        <begin position="7"/>
        <end position="25"/>
    </location>
</feature>
<dbReference type="RefSeq" id="WP_044961556.1">
    <property type="nucleotide sequence ID" value="NZ_JAAIUP010000011.1"/>
</dbReference>
<keyword evidence="4" id="KW-1185">Reference proteome</keyword>
<sequence>MSMIADIIVLALVIAYGVFVISYLYSRKKQGLSCVGCAGNTHTGGCGGSCSGHCSGCSGCSGMHK</sequence>
<evidence type="ECO:0000256" key="1">
    <source>
        <dbReference type="SAM" id="Phobius"/>
    </source>
</evidence>
<keyword evidence="1" id="KW-0812">Transmembrane</keyword>
<organism evidence="2 5">
    <name type="scientific">Blautia massiliensis</name>
    <name type="common">ex Durand et al. 2017</name>
    <dbReference type="NCBI Taxonomy" id="1737424"/>
    <lineage>
        <taxon>Bacteria</taxon>
        <taxon>Bacillati</taxon>
        <taxon>Bacillota</taxon>
        <taxon>Clostridia</taxon>
        <taxon>Lachnospirales</taxon>
        <taxon>Lachnospiraceae</taxon>
        <taxon>Blautia</taxon>
    </lineage>
</organism>
<keyword evidence="1" id="KW-1133">Transmembrane helix</keyword>
<dbReference type="EMBL" id="WWVW01000004">
    <property type="protein sequence ID" value="MZL76329.1"/>
    <property type="molecule type" value="Genomic_DNA"/>
</dbReference>
<keyword evidence="1" id="KW-0472">Membrane</keyword>
<comment type="caution">
    <text evidence="2">The sequence shown here is derived from an EMBL/GenBank/DDBJ whole genome shotgun (WGS) entry which is preliminary data.</text>
</comment>
<dbReference type="Proteomes" id="UP000452293">
    <property type="component" value="Unassembled WGS sequence"/>
</dbReference>
<accession>A0A6L8THC1</accession>
<dbReference type="Proteomes" id="UP000473323">
    <property type="component" value="Unassembled WGS sequence"/>
</dbReference>
<gene>
    <name evidence="2" type="ORF">GT694_13350</name>
    <name evidence="3" type="ORF">GT718_02885</name>
</gene>
<evidence type="ECO:0000313" key="2">
    <source>
        <dbReference type="EMBL" id="MZL63007.1"/>
    </source>
</evidence>